<reference evidence="1" key="1">
    <citation type="journal article" date="2024" name="Antonie Van Leeuwenhoek">
        <title>Bradyrhizobium ontarionense sp. nov., a novel bacterial symbiont isolated from Aeschynomene indica (Indian jointvetch), harbours photosynthesis, nitrogen fixation and nitrous oxide (N2O) reductase genes.</title>
        <authorList>
            <person name="Bromfield E.S.P."/>
            <person name="Cloutier S."/>
        </authorList>
    </citation>
    <scope>NUCLEOTIDE SEQUENCE</scope>
    <source>
        <strain evidence="1">A19</strain>
    </source>
</reference>
<keyword evidence="2" id="KW-1185">Reference proteome</keyword>
<gene>
    <name evidence="1" type="ORF">LQG66_15455</name>
</gene>
<proteinExistence type="predicted"/>
<name>A0ABY3RLE3_9BRAD</name>
<evidence type="ECO:0000313" key="1">
    <source>
        <dbReference type="EMBL" id="UFZ07612.1"/>
    </source>
</evidence>
<dbReference type="EMBL" id="CP088156">
    <property type="protein sequence ID" value="UFZ07612.1"/>
    <property type="molecule type" value="Genomic_DNA"/>
</dbReference>
<dbReference type="Proteomes" id="UP001431010">
    <property type="component" value="Chromosome"/>
</dbReference>
<sequence>MSATSRSKGWTLALSVSDTPDLDALGMFENDDKRVLSAVLTPLVYHGARIAYGGRIEPPTETNFTQEISTQLGAAYRASGEALKSRPFIHYLRANDLQREGKDKVWAHALRLGAFSEIKLLSDETTVATLLPSGTMADVYVGSSRTATVQKADELGAVPQIVPLFMTPPTGDPLAGMRRSMAKETDARIMMGGRAGVSKHPDGSYWGDGKSGIAAEAVATLEANKPLIVIGGIGGASRDVAGALGLIGDEDLVPRPQPADPTEQAMLANYWASIDKVRPFAADYQARLTAANLLKEARRLAVSDSYTEIAELVMTMLTRLIPSA</sequence>
<protein>
    <submittedName>
        <fullName evidence="1">Uncharacterized protein</fullName>
    </submittedName>
</protein>
<organism evidence="1 2">
    <name type="scientific">Bradyrhizobium ontarionense</name>
    <dbReference type="NCBI Taxonomy" id="2898149"/>
    <lineage>
        <taxon>Bacteria</taxon>
        <taxon>Pseudomonadati</taxon>
        <taxon>Pseudomonadota</taxon>
        <taxon>Alphaproteobacteria</taxon>
        <taxon>Hyphomicrobiales</taxon>
        <taxon>Nitrobacteraceae</taxon>
        <taxon>Bradyrhizobium</taxon>
    </lineage>
</organism>
<dbReference type="InterPro" id="IPR041160">
    <property type="entry name" value="LD_cluster2"/>
</dbReference>
<evidence type="ECO:0000313" key="2">
    <source>
        <dbReference type="Proteomes" id="UP001431010"/>
    </source>
</evidence>
<dbReference type="Pfam" id="PF18163">
    <property type="entry name" value="LD_cluster2"/>
    <property type="match status" value="2"/>
</dbReference>
<accession>A0ABY3RLE3</accession>
<dbReference type="RefSeq" id="WP_231327062.1">
    <property type="nucleotide sequence ID" value="NZ_CP088156.1"/>
</dbReference>